<dbReference type="Pfam" id="PF00294">
    <property type="entry name" value="PfkB"/>
    <property type="match status" value="1"/>
</dbReference>
<dbReference type="EMBL" id="JAQQWI010000019">
    <property type="protein sequence ID" value="KAK7999049.1"/>
    <property type="molecule type" value="Genomic_DNA"/>
</dbReference>
<evidence type="ECO:0000313" key="3">
    <source>
        <dbReference type="Proteomes" id="UP001396898"/>
    </source>
</evidence>
<protein>
    <recommendedName>
        <fullName evidence="1">Carbohydrate kinase PfkB domain-containing protein</fullName>
    </recommendedName>
</protein>
<sequence>MENSTEMIETIMKIAGKAGIGFCLNAAERVKNETWSDIDQVFLDGGVRNVFITLGSQGAFYANAEGAGHCPAFDVKAKDITSAGYVDPFPCSLR</sequence>
<comment type="caution">
    <text evidence="2">The sequence shown here is derived from an EMBL/GenBank/DDBJ whole genome shotgun (WGS) entry which is preliminary data.</text>
</comment>
<name>A0ABR1R678_9PEZI</name>
<dbReference type="InterPro" id="IPR029056">
    <property type="entry name" value="Ribokinase-like"/>
</dbReference>
<evidence type="ECO:0000259" key="1">
    <source>
        <dbReference type="Pfam" id="PF00294"/>
    </source>
</evidence>
<feature type="domain" description="Carbohydrate kinase PfkB" evidence="1">
    <location>
        <begin position="43"/>
        <end position="84"/>
    </location>
</feature>
<proteinExistence type="predicted"/>
<dbReference type="Proteomes" id="UP001396898">
    <property type="component" value="Unassembled WGS sequence"/>
</dbReference>
<gene>
    <name evidence="2" type="ORF">PG991_014724</name>
</gene>
<accession>A0ABR1R678</accession>
<dbReference type="InterPro" id="IPR011611">
    <property type="entry name" value="PfkB_dom"/>
</dbReference>
<organism evidence="2 3">
    <name type="scientific">Apiospora marii</name>
    <dbReference type="NCBI Taxonomy" id="335849"/>
    <lineage>
        <taxon>Eukaryota</taxon>
        <taxon>Fungi</taxon>
        <taxon>Dikarya</taxon>
        <taxon>Ascomycota</taxon>
        <taxon>Pezizomycotina</taxon>
        <taxon>Sordariomycetes</taxon>
        <taxon>Xylariomycetidae</taxon>
        <taxon>Amphisphaeriales</taxon>
        <taxon>Apiosporaceae</taxon>
        <taxon>Apiospora</taxon>
    </lineage>
</organism>
<dbReference type="Gene3D" id="3.40.1190.20">
    <property type="match status" value="1"/>
</dbReference>
<evidence type="ECO:0000313" key="2">
    <source>
        <dbReference type="EMBL" id="KAK7999049.1"/>
    </source>
</evidence>
<reference evidence="2 3" key="1">
    <citation type="submission" date="2023-01" db="EMBL/GenBank/DDBJ databases">
        <title>Analysis of 21 Apiospora genomes using comparative genomics revels a genus with tremendous synthesis potential of carbohydrate active enzymes and secondary metabolites.</title>
        <authorList>
            <person name="Sorensen T."/>
        </authorList>
    </citation>
    <scope>NUCLEOTIDE SEQUENCE [LARGE SCALE GENOMIC DNA]</scope>
    <source>
        <strain evidence="2 3">CBS 20057</strain>
    </source>
</reference>
<dbReference type="SUPFAM" id="SSF53613">
    <property type="entry name" value="Ribokinase-like"/>
    <property type="match status" value="1"/>
</dbReference>
<keyword evidence="3" id="KW-1185">Reference proteome</keyword>